<evidence type="ECO:0000313" key="1">
    <source>
        <dbReference type="Proteomes" id="UP000887566"/>
    </source>
</evidence>
<dbReference type="AlphaFoldDB" id="A0A914XFB1"/>
<sequence length="113" mass="13393">MYFAQKYLAMFYQAELVNIATNDESPFKKLNERKGPEWNALLNIFVPKMIEWNVSFSMLRDMFHEKFRMFYDFEAWKSFSVYESNQISYIGDSEICYVIGLSGDEHNASNLDP</sequence>
<proteinExistence type="predicted"/>
<keyword evidence="1" id="KW-1185">Reference proteome</keyword>
<dbReference type="Proteomes" id="UP000887566">
    <property type="component" value="Unplaced"/>
</dbReference>
<accession>A0A914XFB1</accession>
<organism evidence="1 2">
    <name type="scientific">Plectus sambesii</name>
    <dbReference type="NCBI Taxonomy" id="2011161"/>
    <lineage>
        <taxon>Eukaryota</taxon>
        <taxon>Metazoa</taxon>
        <taxon>Ecdysozoa</taxon>
        <taxon>Nematoda</taxon>
        <taxon>Chromadorea</taxon>
        <taxon>Plectida</taxon>
        <taxon>Plectina</taxon>
        <taxon>Plectoidea</taxon>
        <taxon>Plectidae</taxon>
        <taxon>Plectus</taxon>
    </lineage>
</organism>
<protein>
    <submittedName>
        <fullName evidence="2">Uncharacterized protein</fullName>
    </submittedName>
</protein>
<dbReference type="WBParaSite" id="PSAMB.scaffold7size148684.g94.t1">
    <property type="protein sequence ID" value="PSAMB.scaffold7size148684.g94.t1"/>
    <property type="gene ID" value="PSAMB.scaffold7size148684.g94"/>
</dbReference>
<name>A0A914XFB1_9BILA</name>
<reference evidence="2" key="1">
    <citation type="submission" date="2022-11" db="UniProtKB">
        <authorList>
            <consortium name="WormBaseParasite"/>
        </authorList>
    </citation>
    <scope>IDENTIFICATION</scope>
</reference>
<evidence type="ECO:0000313" key="2">
    <source>
        <dbReference type="WBParaSite" id="PSAMB.scaffold7size148684.g94.t1"/>
    </source>
</evidence>